<feature type="domain" description="Helix-turn-helix" evidence="1">
    <location>
        <begin position="6"/>
        <end position="53"/>
    </location>
</feature>
<reference evidence="2" key="1">
    <citation type="submission" date="2022-08" db="EMBL/GenBank/DDBJ databases">
        <authorList>
            <person name="Tistechok S."/>
            <person name="Samborskyy M."/>
            <person name="Roman I."/>
        </authorList>
    </citation>
    <scope>NUCLEOTIDE SEQUENCE</scope>
    <source>
        <strain evidence="2">DSM 103496</strain>
    </source>
</reference>
<dbReference type="RefSeq" id="WP_259621882.1">
    <property type="nucleotide sequence ID" value="NZ_JANYMP010000002.1"/>
</dbReference>
<dbReference type="InterPro" id="IPR010093">
    <property type="entry name" value="SinI_DNA-bd"/>
</dbReference>
<dbReference type="GO" id="GO:0003677">
    <property type="term" value="F:DNA binding"/>
    <property type="evidence" value="ECO:0007669"/>
    <property type="project" value="InterPro"/>
</dbReference>
<dbReference type="Pfam" id="PF12728">
    <property type="entry name" value="HTH_17"/>
    <property type="match status" value="1"/>
</dbReference>
<dbReference type="InterPro" id="IPR041657">
    <property type="entry name" value="HTH_17"/>
</dbReference>
<accession>A0A9X2ZZX3</accession>
<proteinExistence type="predicted"/>
<evidence type="ECO:0000259" key="1">
    <source>
        <dbReference type="Pfam" id="PF12728"/>
    </source>
</evidence>
<protein>
    <submittedName>
        <fullName evidence="2">Helix-turn-helix domain-containing protein</fullName>
    </submittedName>
</protein>
<name>A0A9X2ZZX3_9PSEU</name>
<dbReference type="EMBL" id="JANYMP010000002">
    <property type="protein sequence ID" value="MCS7476383.1"/>
    <property type="molecule type" value="Genomic_DNA"/>
</dbReference>
<keyword evidence="3" id="KW-1185">Reference proteome</keyword>
<dbReference type="Proteomes" id="UP001141259">
    <property type="component" value="Unassembled WGS sequence"/>
</dbReference>
<dbReference type="AlphaFoldDB" id="A0A9X2ZZX3"/>
<comment type="caution">
    <text evidence="2">The sequence shown here is derived from an EMBL/GenBank/DDBJ whole genome shotgun (WGS) entry which is preliminary data.</text>
</comment>
<sequence length="59" mass="6754">MTKLWSIEELAAHLGIPKQTIYQWRTKGYGPPGRRVGKYVRFVPEDVQAWVKSLPTGLV</sequence>
<dbReference type="SUPFAM" id="SSF46955">
    <property type="entry name" value="Putative DNA-binding domain"/>
    <property type="match status" value="1"/>
</dbReference>
<evidence type="ECO:0000313" key="3">
    <source>
        <dbReference type="Proteomes" id="UP001141259"/>
    </source>
</evidence>
<evidence type="ECO:0000313" key="2">
    <source>
        <dbReference type="EMBL" id="MCS7476383.1"/>
    </source>
</evidence>
<dbReference type="Gene3D" id="1.10.1660.10">
    <property type="match status" value="1"/>
</dbReference>
<organism evidence="2 3">
    <name type="scientific">Umezawaea endophytica</name>
    <dbReference type="NCBI Taxonomy" id="1654476"/>
    <lineage>
        <taxon>Bacteria</taxon>
        <taxon>Bacillati</taxon>
        <taxon>Actinomycetota</taxon>
        <taxon>Actinomycetes</taxon>
        <taxon>Pseudonocardiales</taxon>
        <taxon>Pseudonocardiaceae</taxon>
        <taxon>Umezawaea</taxon>
    </lineage>
</organism>
<dbReference type="InterPro" id="IPR009061">
    <property type="entry name" value="DNA-bd_dom_put_sf"/>
</dbReference>
<gene>
    <name evidence="2" type="ORF">NZH93_05925</name>
</gene>
<dbReference type="NCBIfam" id="TIGR01764">
    <property type="entry name" value="excise"/>
    <property type="match status" value="1"/>
</dbReference>